<dbReference type="EMBL" id="SNXS01000001">
    <property type="protein sequence ID" value="TDP74081.1"/>
    <property type="molecule type" value="Genomic_DNA"/>
</dbReference>
<evidence type="ECO:0000313" key="2">
    <source>
        <dbReference type="EMBL" id="TDP74081.1"/>
    </source>
</evidence>
<accession>A0A4R6QRZ0</accession>
<feature type="transmembrane region" description="Helical" evidence="1">
    <location>
        <begin position="103"/>
        <end position="132"/>
    </location>
</feature>
<reference evidence="2 3" key="1">
    <citation type="submission" date="2019-03" db="EMBL/GenBank/DDBJ databases">
        <title>Genomic Encyclopedia of Type Strains, Phase IV (KMG-IV): sequencing the most valuable type-strain genomes for metagenomic binning, comparative biology and taxonomic classification.</title>
        <authorList>
            <person name="Goeker M."/>
        </authorList>
    </citation>
    <scope>NUCLEOTIDE SEQUENCE [LARGE SCALE GENOMIC DNA]</scope>
    <source>
        <strain evidence="2 3">DSM 16998</strain>
    </source>
</reference>
<dbReference type="RefSeq" id="WP_133698741.1">
    <property type="nucleotide sequence ID" value="NZ_SNXS01000001.1"/>
</dbReference>
<gene>
    <name evidence="2" type="ORF">DES47_101128</name>
</gene>
<sequence>MSSKFTKGGKSDHQRSRDVYRAVNRGAALRDEIDEIQERQAQFERDSAEIDKLFKVIERHPEGSPEYEAAMKRVEYLTGGGRGAYQETATGLKMFFRTIGREVLAFLMLQLRFLFIVLINVVFFGIAIWLLYAWAIS</sequence>
<keyword evidence="1" id="KW-0472">Membrane</keyword>
<evidence type="ECO:0000256" key="1">
    <source>
        <dbReference type="SAM" id="Phobius"/>
    </source>
</evidence>
<keyword evidence="1" id="KW-1133">Transmembrane helix</keyword>
<dbReference type="AlphaFoldDB" id="A0A4R6QRZ0"/>
<dbReference type="Proteomes" id="UP000295361">
    <property type="component" value="Unassembled WGS sequence"/>
</dbReference>
<protein>
    <submittedName>
        <fullName evidence="2">Uncharacterized protein</fullName>
    </submittedName>
</protein>
<proteinExistence type="predicted"/>
<keyword evidence="3" id="KW-1185">Reference proteome</keyword>
<evidence type="ECO:0000313" key="3">
    <source>
        <dbReference type="Proteomes" id="UP000295361"/>
    </source>
</evidence>
<keyword evidence="1" id="KW-0812">Transmembrane</keyword>
<comment type="caution">
    <text evidence="2">The sequence shown here is derived from an EMBL/GenBank/DDBJ whole genome shotgun (WGS) entry which is preliminary data.</text>
</comment>
<dbReference type="InParanoid" id="A0A4R6QRZ0"/>
<name>A0A4R6QRZ0_9BURK</name>
<organism evidence="2 3">
    <name type="scientific">Roseateles toxinivorans</name>
    <dbReference type="NCBI Taxonomy" id="270368"/>
    <lineage>
        <taxon>Bacteria</taxon>
        <taxon>Pseudomonadati</taxon>
        <taxon>Pseudomonadota</taxon>
        <taxon>Betaproteobacteria</taxon>
        <taxon>Burkholderiales</taxon>
        <taxon>Sphaerotilaceae</taxon>
        <taxon>Roseateles</taxon>
    </lineage>
</organism>